<evidence type="ECO:0000313" key="2">
    <source>
        <dbReference type="Proteomes" id="UP000054011"/>
    </source>
</evidence>
<dbReference type="Proteomes" id="UP000054011">
    <property type="component" value="Unassembled WGS sequence"/>
</dbReference>
<dbReference type="AlphaFoldDB" id="A0A117IX16"/>
<sequence length="151" mass="16985">MIMVRHSHHAVRPPRFRLEFAAFCEANRDAYVRYAQVRIDDQVEARRCVDVVFDALGARWVAVLGGERPAARAWRDLRTETAQRTACAAGRAGRFHAFLREDQADMMLLHHHLQLSVGNAAGLMGLTDHEARALLRGAERDLRTFLGHCGG</sequence>
<proteinExistence type="predicted"/>
<dbReference type="RefSeq" id="WP_058941733.1">
    <property type="nucleotide sequence ID" value="NZ_LNSV01000017.1"/>
</dbReference>
<organism evidence="1 2">
    <name type="scientific">Streptomyces kanasensis</name>
    <dbReference type="NCBI Taxonomy" id="936756"/>
    <lineage>
        <taxon>Bacteria</taxon>
        <taxon>Bacillati</taxon>
        <taxon>Actinomycetota</taxon>
        <taxon>Actinomycetes</taxon>
        <taxon>Kitasatosporales</taxon>
        <taxon>Streptomycetaceae</taxon>
        <taxon>Streptomyces</taxon>
    </lineage>
</organism>
<reference evidence="1 2" key="1">
    <citation type="submission" date="2015-11" db="EMBL/GenBank/DDBJ databases">
        <title>Genome-wide analysis reveals the secondary metabolome in Streptomyces kanasensis ZX01.</title>
        <authorList>
            <person name="Zhang G."/>
            <person name="Han L."/>
            <person name="Feng J."/>
            <person name="Zhang X."/>
        </authorList>
    </citation>
    <scope>NUCLEOTIDE SEQUENCE [LARGE SCALE GENOMIC DNA]</scope>
    <source>
        <strain evidence="1 2">ZX01</strain>
    </source>
</reference>
<gene>
    <name evidence="1" type="ORF">ATE80_09590</name>
</gene>
<protein>
    <submittedName>
        <fullName evidence="1">Uncharacterized protein</fullName>
    </submittedName>
</protein>
<dbReference type="OrthoDB" id="4239824at2"/>
<keyword evidence="2" id="KW-1185">Reference proteome</keyword>
<comment type="caution">
    <text evidence="1">The sequence shown here is derived from an EMBL/GenBank/DDBJ whole genome shotgun (WGS) entry which is preliminary data.</text>
</comment>
<dbReference type="EMBL" id="LNSV01000017">
    <property type="protein sequence ID" value="KUH39052.1"/>
    <property type="molecule type" value="Genomic_DNA"/>
</dbReference>
<dbReference type="STRING" id="936756.ATE80_09590"/>
<name>A0A117IX16_9ACTN</name>
<evidence type="ECO:0000313" key="1">
    <source>
        <dbReference type="EMBL" id="KUH39052.1"/>
    </source>
</evidence>
<accession>A0A117IX16</accession>